<gene>
    <name evidence="2" type="ORF">SAMN06296052_106215</name>
</gene>
<feature type="domain" description="Methyltransferase type 11" evidence="1">
    <location>
        <begin position="57"/>
        <end position="150"/>
    </location>
</feature>
<evidence type="ECO:0000313" key="3">
    <source>
        <dbReference type="Proteomes" id="UP000198432"/>
    </source>
</evidence>
<dbReference type="EMBL" id="FZOQ01000006">
    <property type="protein sequence ID" value="SNS44940.1"/>
    <property type="molecule type" value="Genomic_DNA"/>
</dbReference>
<dbReference type="AlphaFoldDB" id="A0A239EJJ5"/>
<dbReference type="CDD" id="cd02440">
    <property type="entry name" value="AdoMet_MTases"/>
    <property type="match status" value="1"/>
</dbReference>
<dbReference type="InterPro" id="IPR013216">
    <property type="entry name" value="Methyltransf_11"/>
</dbReference>
<proteinExistence type="predicted"/>
<evidence type="ECO:0000259" key="1">
    <source>
        <dbReference type="Pfam" id="PF08241"/>
    </source>
</evidence>
<keyword evidence="3" id="KW-1185">Reference proteome</keyword>
<keyword evidence="2" id="KW-0808">Transferase</keyword>
<dbReference type="Proteomes" id="UP000198432">
    <property type="component" value="Unassembled WGS sequence"/>
</dbReference>
<dbReference type="Pfam" id="PF08241">
    <property type="entry name" value="Methyltransf_11"/>
    <property type="match status" value="1"/>
</dbReference>
<protein>
    <submittedName>
        <fullName evidence="2">Methyltransferase domain-containing protein</fullName>
    </submittedName>
</protein>
<name>A0A239EJJ5_9BACT</name>
<reference evidence="3" key="1">
    <citation type="submission" date="2017-06" db="EMBL/GenBank/DDBJ databases">
        <authorList>
            <person name="Varghese N."/>
            <person name="Submissions S."/>
        </authorList>
    </citation>
    <scope>NUCLEOTIDE SEQUENCE [LARGE SCALE GENOMIC DNA]</scope>
    <source>
        <strain evidence="3">NKM1</strain>
    </source>
</reference>
<dbReference type="Gene3D" id="3.40.50.150">
    <property type="entry name" value="Vaccinia Virus protein VP39"/>
    <property type="match status" value="1"/>
</dbReference>
<dbReference type="GO" id="GO:0032259">
    <property type="term" value="P:methylation"/>
    <property type="evidence" value="ECO:0007669"/>
    <property type="project" value="UniProtKB-KW"/>
</dbReference>
<organism evidence="2 3">
    <name type="scientific">Pontibacter ummariensis</name>
    <dbReference type="NCBI Taxonomy" id="1610492"/>
    <lineage>
        <taxon>Bacteria</taxon>
        <taxon>Pseudomonadati</taxon>
        <taxon>Bacteroidota</taxon>
        <taxon>Cytophagia</taxon>
        <taxon>Cytophagales</taxon>
        <taxon>Hymenobacteraceae</taxon>
        <taxon>Pontibacter</taxon>
    </lineage>
</organism>
<accession>A0A239EJJ5</accession>
<evidence type="ECO:0000313" key="2">
    <source>
        <dbReference type="EMBL" id="SNS44940.1"/>
    </source>
</evidence>
<dbReference type="InterPro" id="IPR029063">
    <property type="entry name" value="SAM-dependent_MTases_sf"/>
</dbReference>
<sequence>MASLRLEQWEQSYSRQENYIFYPKEEVVKFLNRFVKKKTGVDTYQNHLVEEQKLKGLDLGCGIGRQVILLEEFGIEGYGVDIASNALKMAQELAQSLGFELADRFVLLQKAELPFHDNFFDIAICDSVLDSMEFSNARKYMQELNRTVKRLVYLSLICTDASSGFGARDMLVQSEHEKGTIQSFYNERRINRLIAETGFKIRQLHKLIIKNQLSNTTSARFHVVLEK</sequence>
<dbReference type="SUPFAM" id="SSF53335">
    <property type="entry name" value="S-adenosyl-L-methionine-dependent methyltransferases"/>
    <property type="match status" value="1"/>
</dbReference>
<dbReference type="GO" id="GO:0008757">
    <property type="term" value="F:S-adenosylmethionine-dependent methyltransferase activity"/>
    <property type="evidence" value="ECO:0007669"/>
    <property type="project" value="InterPro"/>
</dbReference>
<dbReference type="RefSeq" id="WP_089318857.1">
    <property type="nucleotide sequence ID" value="NZ_FZOQ01000006.1"/>
</dbReference>
<keyword evidence="2" id="KW-0489">Methyltransferase</keyword>
<dbReference type="OrthoDB" id="9804312at2"/>